<dbReference type="Proteomes" id="UP001056120">
    <property type="component" value="Linkage Group LG10"/>
</dbReference>
<keyword evidence="2" id="KW-1185">Reference proteome</keyword>
<evidence type="ECO:0000313" key="2">
    <source>
        <dbReference type="Proteomes" id="UP001056120"/>
    </source>
</evidence>
<comment type="caution">
    <text evidence="1">The sequence shown here is derived from an EMBL/GenBank/DDBJ whole genome shotgun (WGS) entry which is preliminary data.</text>
</comment>
<sequence>MLASNPLSNYAMGQNSNMQQLGHMLNKPFPFQLQMLQQQQQQQQQPQMQRKMMMGLGNAGMGGSTGNNMVGLQGMGNVMGGAHGISPPMTGVLTGMGNNMGQNPINMNQASNLSNAINQQNIGDVISQQLRSRIITPAQAHILTTKLRMAQAQAQSRSILGGAGGQSGNITGLPGASRQVHPGSSNYSMLGPGMNLANNINPMQRTAMAPPKLIFGMNVYMNQQQQMHVQQQQMPQQQQQESTSPLQAVLSPPQQVGSPSMGLPPQQQQASPQQMSQCTPMSPQISSGAIHSPMSAGNRDANCPASPQLSSQTMGSVSSMVNSPMDMQGVNKSS</sequence>
<reference evidence="1 2" key="2">
    <citation type="journal article" date="2022" name="Mol. Ecol. Resour.">
        <title>The genomes of chicory, endive, great burdock and yacon provide insights into Asteraceae paleo-polyploidization history and plant inulin production.</title>
        <authorList>
            <person name="Fan W."/>
            <person name="Wang S."/>
            <person name="Wang H."/>
            <person name="Wang A."/>
            <person name="Jiang F."/>
            <person name="Liu H."/>
            <person name="Zhao H."/>
            <person name="Xu D."/>
            <person name="Zhang Y."/>
        </authorList>
    </citation>
    <scope>NUCLEOTIDE SEQUENCE [LARGE SCALE GENOMIC DNA]</scope>
    <source>
        <strain evidence="2">cv. Yunnan</strain>
        <tissue evidence="1">Leaves</tissue>
    </source>
</reference>
<dbReference type="EMBL" id="CM042027">
    <property type="protein sequence ID" value="KAI3803321.1"/>
    <property type="molecule type" value="Genomic_DNA"/>
</dbReference>
<gene>
    <name evidence="1" type="ORF">L1987_31471</name>
</gene>
<name>A0ACB9I769_9ASTR</name>
<accession>A0ACB9I769</accession>
<reference evidence="2" key="1">
    <citation type="journal article" date="2022" name="Mol. Ecol. Resour.">
        <title>The genomes of chicory, endive, great burdock and yacon provide insights into Asteraceae palaeo-polyploidization history and plant inulin production.</title>
        <authorList>
            <person name="Fan W."/>
            <person name="Wang S."/>
            <person name="Wang H."/>
            <person name="Wang A."/>
            <person name="Jiang F."/>
            <person name="Liu H."/>
            <person name="Zhao H."/>
            <person name="Xu D."/>
            <person name="Zhang Y."/>
        </authorList>
    </citation>
    <scope>NUCLEOTIDE SEQUENCE [LARGE SCALE GENOMIC DNA]</scope>
    <source>
        <strain evidence="2">cv. Yunnan</strain>
    </source>
</reference>
<evidence type="ECO:0000313" key="1">
    <source>
        <dbReference type="EMBL" id="KAI3803321.1"/>
    </source>
</evidence>
<protein>
    <submittedName>
        <fullName evidence="1">Uncharacterized protein</fullName>
    </submittedName>
</protein>
<proteinExistence type="predicted"/>
<organism evidence="1 2">
    <name type="scientific">Smallanthus sonchifolius</name>
    <dbReference type="NCBI Taxonomy" id="185202"/>
    <lineage>
        <taxon>Eukaryota</taxon>
        <taxon>Viridiplantae</taxon>
        <taxon>Streptophyta</taxon>
        <taxon>Embryophyta</taxon>
        <taxon>Tracheophyta</taxon>
        <taxon>Spermatophyta</taxon>
        <taxon>Magnoliopsida</taxon>
        <taxon>eudicotyledons</taxon>
        <taxon>Gunneridae</taxon>
        <taxon>Pentapetalae</taxon>
        <taxon>asterids</taxon>
        <taxon>campanulids</taxon>
        <taxon>Asterales</taxon>
        <taxon>Asteraceae</taxon>
        <taxon>Asteroideae</taxon>
        <taxon>Heliantheae alliance</taxon>
        <taxon>Millerieae</taxon>
        <taxon>Smallanthus</taxon>
    </lineage>
</organism>